<evidence type="ECO:0000313" key="6">
    <source>
        <dbReference type="Proteomes" id="UP000825009"/>
    </source>
</evidence>
<evidence type="ECO:0000313" key="5">
    <source>
        <dbReference type="EMBL" id="QXT40086.1"/>
    </source>
</evidence>
<dbReference type="AlphaFoldDB" id="A0A8F6YBG9"/>
<feature type="region of interest" description="Disordered" evidence="3">
    <location>
        <begin position="251"/>
        <end position="291"/>
    </location>
</feature>
<organism evidence="5 6">
    <name type="scientific">Gymnodinialimonas ceratoperidinii</name>
    <dbReference type="NCBI Taxonomy" id="2856823"/>
    <lineage>
        <taxon>Bacteria</taxon>
        <taxon>Pseudomonadati</taxon>
        <taxon>Pseudomonadota</taxon>
        <taxon>Alphaproteobacteria</taxon>
        <taxon>Rhodobacterales</taxon>
        <taxon>Paracoccaceae</taxon>
        <taxon>Gymnodinialimonas</taxon>
    </lineage>
</organism>
<dbReference type="RefSeq" id="WP_219003153.1">
    <property type="nucleotide sequence ID" value="NZ_CP079194.1"/>
</dbReference>
<dbReference type="GO" id="GO:0008757">
    <property type="term" value="F:S-adenosylmethionine-dependent methyltransferase activity"/>
    <property type="evidence" value="ECO:0007669"/>
    <property type="project" value="InterPro"/>
</dbReference>
<gene>
    <name evidence="5" type="ORF">KYE46_02165</name>
</gene>
<feature type="domain" description="Methyltransferase type 11" evidence="4">
    <location>
        <begin position="67"/>
        <end position="121"/>
    </location>
</feature>
<dbReference type="PANTHER" id="PTHR13090">
    <property type="entry name" value="ARGININE-HYDROXYLASE NDUFAF5, MITOCHONDRIAL"/>
    <property type="match status" value="1"/>
</dbReference>
<proteinExistence type="predicted"/>
<sequence length="291" mass="31690">MQQPQPRLTDTAALAAHRDRATRTAGLAHARFLHDEAIAELQERLEDVNRTFTRPAIVTDFPTIWRDLAPNAKIVPMAEALDLEEKAHDLVVHGMGLHWADDPVGQVVQCARALQPDGLFLSAAFGGSTLTELRQALAQAEAQVMGGLSPRVAPMAEVRDMGALLQRAGLALPVADTLRKKVTYRDAIALMHDLRAMGETNALAGRHKAIPPRALFPAASAIYAQMFPAEENRIEASFELVFLTGWAPHESQQKPLRPGAATSRLADALNVPEFDENAKPVADRPTDKSQD</sequence>
<protein>
    <submittedName>
        <fullName evidence="5">Methyltransferase domain-containing protein</fullName>
    </submittedName>
</protein>
<evidence type="ECO:0000256" key="1">
    <source>
        <dbReference type="ARBA" id="ARBA00022603"/>
    </source>
</evidence>
<dbReference type="EMBL" id="CP079194">
    <property type="protein sequence ID" value="QXT40086.1"/>
    <property type="molecule type" value="Genomic_DNA"/>
</dbReference>
<dbReference type="GO" id="GO:0032259">
    <property type="term" value="P:methylation"/>
    <property type="evidence" value="ECO:0007669"/>
    <property type="project" value="UniProtKB-KW"/>
</dbReference>
<keyword evidence="2" id="KW-0808">Transferase</keyword>
<accession>A0A8F6YBG9</accession>
<dbReference type="PANTHER" id="PTHR13090:SF1">
    <property type="entry name" value="ARGININE-HYDROXYLASE NDUFAF5, MITOCHONDRIAL"/>
    <property type="match status" value="1"/>
</dbReference>
<dbReference type="Proteomes" id="UP000825009">
    <property type="component" value="Chromosome"/>
</dbReference>
<dbReference type="InterPro" id="IPR050602">
    <property type="entry name" value="Malonyl-ACP_OMT"/>
</dbReference>
<keyword evidence="1 5" id="KW-0489">Methyltransferase</keyword>
<evidence type="ECO:0000256" key="3">
    <source>
        <dbReference type="SAM" id="MobiDB-lite"/>
    </source>
</evidence>
<evidence type="ECO:0000256" key="2">
    <source>
        <dbReference type="ARBA" id="ARBA00022679"/>
    </source>
</evidence>
<dbReference type="KEGG" id="gce:KYE46_02165"/>
<keyword evidence="6" id="KW-1185">Reference proteome</keyword>
<dbReference type="Pfam" id="PF08241">
    <property type="entry name" value="Methyltransf_11"/>
    <property type="match status" value="1"/>
</dbReference>
<name>A0A8F6YBG9_9RHOB</name>
<dbReference type="InterPro" id="IPR013216">
    <property type="entry name" value="Methyltransf_11"/>
</dbReference>
<evidence type="ECO:0000259" key="4">
    <source>
        <dbReference type="Pfam" id="PF08241"/>
    </source>
</evidence>
<feature type="compositionally biased region" description="Basic and acidic residues" evidence="3">
    <location>
        <begin position="276"/>
        <end position="291"/>
    </location>
</feature>
<reference evidence="5 6" key="1">
    <citation type="submission" date="2021-07" db="EMBL/GenBank/DDBJ databases">
        <title>A novel Jannaschia species isolated from marine dinoflagellate Ceratoperidinium margalefii.</title>
        <authorList>
            <person name="Jiang Y."/>
            <person name="Li Z."/>
        </authorList>
    </citation>
    <scope>NUCLEOTIDE SEQUENCE [LARGE SCALE GENOMIC DNA]</scope>
    <source>
        <strain evidence="5 6">J12C1-MA-4</strain>
    </source>
</reference>